<reference evidence="3" key="1">
    <citation type="submission" date="2020-06" db="EMBL/GenBank/DDBJ databases">
        <title>A chromosome-scale genome assembly of Talaromyces rugulosus W13939.</title>
        <authorList>
            <person name="Wang B."/>
            <person name="Guo L."/>
            <person name="Ye K."/>
            <person name="Wang L."/>
        </authorList>
    </citation>
    <scope>NUCLEOTIDE SEQUENCE [LARGE SCALE GENOMIC DNA]</scope>
    <source>
        <strain evidence="3">W13939</strain>
    </source>
</reference>
<name>A0A7H8QL21_TALRU</name>
<gene>
    <name evidence="2" type="ORF">TRUGW13939_01715</name>
</gene>
<feature type="non-terminal residue" evidence="2">
    <location>
        <position position="1"/>
    </location>
</feature>
<evidence type="ECO:0000313" key="3">
    <source>
        <dbReference type="Proteomes" id="UP000509510"/>
    </source>
</evidence>
<evidence type="ECO:0000259" key="1">
    <source>
        <dbReference type="Pfam" id="PF00135"/>
    </source>
</evidence>
<protein>
    <recommendedName>
        <fullName evidence="1">Carboxylesterase type B domain-containing protein</fullName>
    </recommendedName>
</protein>
<organism evidence="2 3">
    <name type="scientific">Talaromyces rugulosus</name>
    <name type="common">Penicillium rugulosum</name>
    <dbReference type="NCBI Taxonomy" id="121627"/>
    <lineage>
        <taxon>Eukaryota</taxon>
        <taxon>Fungi</taxon>
        <taxon>Dikarya</taxon>
        <taxon>Ascomycota</taxon>
        <taxon>Pezizomycotina</taxon>
        <taxon>Eurotiomycetes</taxon>
        <taxon>Eurotiomycetidae</taxon>
        <taxon>Eurotiales</taxon>
        <taxon>Trichocomaceae</taxon>
        <taxon>Talaromyces</taxon>
        <taxon>Talaromyces sect. Islandici</taxon>
    </lineage>
</organism>
<dbReference type="AlphaFoldDB" id="A0A7H8QL21"/>
<dbReference type="SUPFAM" id="SSF53474">
    <property type="entry name" value="alpha/beta-Hydrolases"/>
    <property type="match status" value="1"/>
</dbReference>
<accession>A0A7H8QL21</accession>
<dbReference type="KEGG" id="trg:TRUGW13939_01715"/>
<evidence type="ECO:0000313" key="2">
    <source>
        <dbReference type="EMBL" id="QKX54627.1"/>
    </source>
</evidence>
<dbReference type="InterPro" id="IPR002018">
    <property type="entry name" value="CarbesteraseB"/>
</dbReference>
<feature type="domain" description="Carboxylesterase type B" evidence="1">
    <location>
        <begin position="10"/>
        <end position="98"/>
    </location>
</feature>
<sequence>NRALHNRTSYQYFYTGNFSNISPLPWMSAYHSSELPLLFGTHYEFRGNSTPFQWQLSYIFEDLWLSFARNSSKAPFVTYTTSDGKQETWTWPAATADQSSSKIVQWPYGQEYMKAVDSITITSGCPAS</sequence>
<dbReference type="Proteomes" id="UP000509510">
    <property type="component" value="Chromosome I"/>
</dbReference>
<dbReference type="Gene3D" id="3.40.50.1820">
    <property type="entry name" value="alpha/beta hydrolase"/>
    <property type="match status" value="1"/>
</dbReference>
<dbReference type="RefSeq" id="XP_035340806.1">
    <property type="nucleotide sequence ID" value="XM_035484913.1"/>
</dbReference>
<dbReference type="GeneID" id="55989225"/>
<dbReference type="EMBL" id="CP055898">
    <property type="protein sequence ID" value="QKX54627.1"/>
    <property type="molecule type" value="Genomic_DNA"/>
</dbReference>
<proteinExistence type="predicted"/>
<dbReference type="Pfam" id="PF00135">
    <property type="entry name" value="COesterase"/>
    <property type="match status" value="1"/>
</dbReference>
<keyword evidence="3" id="KW-1185">Reference proteome</keyword>
<dbReference type="OrthoDB" id="4365062at2759"/>
<dbReference type="InterPro" id="IPR029058">
    <property type="entry name" value="AB_hydrolase_fold"/>
</dbReference>